<protein>
    <recommendedName>
        <fullName evidence="1">Microcystinase C</fullName>
        <shortName evidence="1">MlrC</shortName>
    </recommendedName>
</protein>
<keyword evidence="1" id="KW-0645">Protease</keyword>
<comment type="similarity">
    <text evidence="1">Belongs to the peptidase M81 family.</text>
</comment>
<proteinExistence type="inferred from homology"/>
<dbReference type="eggNOG" id="COG5476">
    <property type="taxonomic scope" value="Bacteria"/>
</dbReference>
<gene>
    <name evidence="4" type="ordered locus">AXYL_06321</name>
</gene>
<evidence type="ECO:0000256" key="1">
    <source>
        <dbReference type="PIRNR" id="PIRNR012702"/>
    </source>
</evidence>
<reference evidence="4 5" key="1">
    <citation type="journal article" date="2011" name="J. Bacteriol.">
        <title>Complete genome sequence of the haloaromatic acid-degrading bacterium Achromobacter xylosoxidans A8.</title>
        <authorList>
            <person name="Strnad H."/>
            <person name="Ridl J."/>
            <person name="Paces J."/>
            <person name="Kolar M."/>
            <person name="Vlcek C."/>
            <person name="Paces V."/>
        </authorList>
    </citation>
    <scope>NUCLEOTIDE SEQUENCE [LARGE SCALE GENOMIC DNA]</scope>
    <source>
        <strain evidence="4 5">A8</strain>
    </source>
</reference>
<dbReference type="Pfam" id="PF07364">
    <property type="entry name" value="DUF1485"/>
    <property type="match status" value="1"/>
</dbReference>
<keyword evidence="1" id="KW-0378">Hydrolase</keyword>
<feature type="domain" description="Microcystin LR degradation protein MlrC N-terminal" evidence="3">
    <location>
        <begin position="8"/>
        <end position="300"/>
    </location>
</feature>
<dbReference type="KEGG" id="axy:AXYL_06321"/>
<dbReference type="InterPro" id="IPR009197">
    <property type="entry name" value="MlrC"/>
</dbReference>
<evidence type="ECO:0000259" key="3">
    <source>
        <dbReference type="Pfam" id="PF07364"/>
    </source>
</evidence>
<keyword evidence="1" id="KW-0479">Metal-binding</keyword>
<dbReference type="EMBL" id="CP002287">
    <property type="protein sequence ID" value="ADP19614.1"/>
    <property type="molecule type" value="Genomic_DNA"/>
</dbReference>
<dbReference type="Proteomes" id="UP000006876">
    <property type="component" value="Chromosome"/>
</dbReference>
<evidence type="ECO:0000259" key="2">
    <source>
        <dbReference type="Pfam" id="PF07171"/>
    </source>
</evidence>
<organism evidence="4 5">
    <name type="scientific">Achromobacter xylosoxidans (strain A8)</name>
    <dbReference type="NCBI Taxonomy" id="762376"/>
    <lineage>
        <taxon>Bacteria</taxon>
        <taxon>Pseudomonadati</taxon>
        <taxon>Pseudomonadota</taxon>
        <taxon>Betaproteobacteria</taxon>
        <taxon>Burkholderiales</taxon>
        <taxon>Alcaligenaceae</taxon>
        <taxon>Achromobacter</taxon>
    </lineage>
</organism>
<dbReference type="InterPro" id="IPR015995">
    <property type="entry name" value="MlrC_N"/>
</dbReference>
<dbReference type="AlphaFoldDB" id="E3HQI0"/>
<dbReference type="OrthoDB" id="5288421at2"/>
<dbReference type="GO" id="GO:0046872">
    <property type="term" value="F:metal ion binding"/>
    <property type="evidence" value="ECO:0007669"/>
    <property type="project" value="UniProtKB-KW"/>
</dbReference>
<comment type="cofactor">
    <cofactor evidence="1">
        <name>Zn(2+)</name>
        <dbReference type="ChEBI" id="CHEBI:29105"/>
    </cofactor>
    <text evidence="1">Binds 1 zinc ion per subunit.</text>
</comment>
<dbReference type="PATRIC" id="fig|762376.5.peg.6332"/>
<keyword evidence="1" id="KW-0482">Metalloprotease</keyword>
<name>E3HQI0_ACHXA</name>
<comment type="function">
    <text evidence="1">Involved in peptidolytic degradation of cyclic heptapeptide hepatotoxin microcystin (MC).</text>
</comment>
<dbReference type="GO" id="GO:0008237">
    <property type="term" value="F:metallopeptidase activity"/>
    <property type="evidence" value="ECO:0007669"/>
    <property type="project" value="UniProtKB-KW"/>
</dbReference>
<accession>E3HQI0</accession>
<feature type="domain" description="Microcystin LR degradation protein MlrC C-terminal" evidence="2">
    <location>
        <begin position="312"/>
        <end position="493"/>
    </location>
</feature>
<evidence type="ECO:0000313" key="4">
    <source>
        <dbReference type="EMBL" id="ADP19614.1"/>
    </source>
</evidence>
<dbReference type="InterPro" id="IPR010799">
    <property type="entry name" value="MlrC_C"/>
</dbReference>
<dbReference type="PIRSF" id="PIRSF012702">
    <property type="entry name" value="UCP012702"/>
    <property type="match status" value="1"/>
</dbReference>
<dbReference type="Pfam" id="PF07171">
    <property type="entry name" value="MlrC_C"/>
    <property type="match status" value="1"/>
</dbReference>
<dbReference type="GO" id="GO:0006508">
    <property type="term" value="P:proteolysis"/>
    <property type="evidence" value="ECO:0007669"/>
    <property type="project" value="UniProtKB-KW"/>
</dbReference>
<evidence type="ECO:0000313" key="5">
    <source>
        <dbReference type="Proteomes" id="UP000006876"/>
    </source>
</evidence>
<dbReference type="STRING" id="762376.AXYL_06321"/>
<dbReference type="HOGENOM" id="CLU_028172_1_0_4"/>
<sequence length="502" mass="53207">MGKGMKKRLAVARFWYEGNAFCPVPCTMADFERREWRKGGDALAAAAGTATELGEVAEFARAHPDWEVVALRCASALPGGSIADAVHRAFTEEVLAELAADDAGWDAVYLSLHGAAITDLRQTPDLDFVRAVRALLPGVPLGASFDLHANLAPELGSLLDCASGYKTYPHIDMREAAGRVLDMLLRAQAGTLSPRVLVTKPDLLLSSFNMRTDAGPMRELQDLAAAQVREGVAEVSVFGGFPYADTVDTGASVLVVADTVRDAAGAQAQAAAETMMAAMRRLAPAFAVTLPTPQEGLAQAVEAARAGGLVAVTDPGDNPLSGGVCDTPELFRALLDAQIDLSCVFASFADPDAVRRAYEAGLGGDCELDLGGRVSRDFGPPVRAAFRVERYTDGEFSNTGPMETGVRTRCGRTALLSLRDRPNVQVIITELVAPANDPGFFTLHGIDLNQVRLLCVKAKNHFRAAFLPLCAAIIDVDAPGPSALDLRLLPFRHARQGAANDA</sequence>